<evidence type="ECO:0000313" key="1">
    <source>
        <dbReference type="EMBL" id="KKL61123.1"/>
    </source>
</evidence>
<organism evidence="1">
    <name type="scientific">marine sediment metagenome</name>
    <dbReference type="NCBI Taxonomy" id="412755"/>
    <lineage>
        <taxon>unclassified sequences</taxon>
        <taxon>metagenomes</taxon>
        <taxon>ecological metagenomes</taxon>
    </lineage>
</organism>
<dbReference type="AlphaFoldDB" id="A0A0F9DHE5"/>
<proteinExistence type="predicted"/>
<name>A0A0F9DHE5_9ZZZZ</name>
<gene>
    <name evidence="1" type="ORF">LCGC14_2198450</name>
</gene>
<protein>
    <submittedName>
        <fullName evidence="1">Uncharacterized protein</fullName>
    </submittedName>
</protein>
<comment type="caution">
    <text evidence="1">The sequence shown here is derived from an EMBL/GenBank/DDBJ whole genome shotgun (WGS) entry which is preliminary data.</text>
</comment>
<sequence>MPQAEVTKKSELENLLEKHTSGEKLTPYEYKRAHKLIGTPEYSAEICGFCRGPDKKLAIYDTGLCQEHATYALVRGK</sequence>
<dbReference type="EMBL" id="LAZR01028914">
    <property type="protein sequence ID" value="KKL61123.1"/>
    <property type="molecule type" value="Genomic_DNA"/>
</dbReference>
<accession>A0A0F9DHE5</accession>
<reference evidence="1" key="1">
    <citation type="journal article" date="2015" name="Nature">
        <title>Complex archaea that bridge the gap between prokaryotes and eukaryotes.</title>
        <authorList>
            <person name="Spang A."/>
            <person name="Saw J.H."/>
            <person name="Jorgensen S.L."/>
            <person name="Zaremba-Niedzwiedzka K."/>
            <person name="Martijn J."/>
            <person name="Lind A.E."/>
            <person name="van Eijk R."/>
            <person name="Schleper C."/>
            <person name="Guy L."/>
            <person name="Ettema T.J."/>
        </authorList>
    </citation>
    <scope>NUCLEOTIDE SEQUENCE</scope>
</reference>